<feature type="coiled-coil region" evidence="1">
    <location>
        <begin position="85"/>
        <end position="116"/>
    </location>
</feature>
<dbReference type="RefSeq" id="XP_026634282.1">
    <property type="nucleotide sequence ID" value="XM_026778481.1"/>
</dbReference>
<accession>A0ABM1TX20</accession>
<dbReference type="Proteomes" id="UP000694915">
    <property type="component" value="Chromosome 1"/>
</dbReference>
<gene>
    <name evidence="4" type="primary">Ccdc196</name>
</gene>
<dbReference type="GeneID" id="101986026"/>
<evidence type="ECO:0000256" key="2">
    <source>
        <dbReference type="SAM" id="MobiDB-lite"/>
    </source>
</evidence>
<dbReference type="PANTHER" id="PTHR37863:SF1">
    <property type="entry name" value="COILED-COIL DOMAIN-CONTAINING PROTEIN 196-RELATED"/>
    <property type="match status" value="1"/>
</dbReference>
<sequence>MTSGTNSSGSCLSSKKNSKIDNNYLKELNEDLKLRKQELLEILKPLEDKNTLLFQKLMANLEEKQRSLQIMRQIMEGRGYDESSVMALIKEAREMKQNLEKKNKMLRKEMELLWNKTFESEELHDQQKMFLTKPKADVKDGKALESPISLRKARSEAEISEAEKVEEIRRGKQQKKIKWIKYEEQPNILQVLSFSKAEHGIYLLRQLIELRIEALRNYQKANDLKLSLYLQHNFEPKQRALNLPRPQAQALSISSSFLRTEGSPQETLKAVQMLCYICKMGTATERATANRNEPTMRIPGSKNCTEQQGGTRESQSDDAGERLFFLRSVPDEVLKD</sequence>
<keyword evidence="1" id="KW-0175">Coiled coil</keyword>
<protein>
    <submittedName>
        <fullName evidence="4">Coiled-coil domain-containing protein 196</fullName>
    </submittedName>
</protein>
<evidence type="ECO:0000313" key="4">
    <source>
        <dbReference type="RefSeq" id="XP_026634282.1"/>
    </source>
</evidence>
<dbReference type="InterPro" id="IPR038857">
    <property type="entry name" value="CCDC196"/>
</dbReference>
<feature type="compositionally biased region" description="Polar residues" evidence="2">
    <location>
        <begin position="302"/>
        <end position="313"/>
    </location>
</feature>
<feature type="region of interest" description="Disordered" evidence="2">
    <location>
        <begin position="287"/>
        <end position="322"/>
    </location>
</feature>
<dbReference type="PANTHER" id="PTHR37863">
    <property type="entry name" value="COILED-COIL DOMAIN-CONTAINING PROTEIN 196-RELATED"/>
    <property type="match status" value="1"/>
</dbReference>
<reference evidence="4" key="1">
    <citation type="submission" date="2025-08" db="UniProtKB">
        <authorList>
            <consortium name="RefSeq"/>
        </authorList>
    </citation>
    <scope>IDENTIFICATION</scope>
</reference>
<organism evidence="3 4">
    <name type="scientific">Microtus ochrogaster</name>
    <name type="common">Prairie vole</name>
    <dbReference type="NCBI Taxonomy" id="79684"/>
    <lineage>
        <taxon>Eukaryota</taxon>
        <taxon>Metazoa</taxon>
        <taxon>Chordata</taxon>
        <taxon>Craniata</taxon>
        <taxon>Vertebrata</taxon>
        <taxon>Euteleostomi</taxon>
        <taxon>Mammalia</taxon>
        <taxon>Eutheria</taxon>
        <taxon>Euarchontoglires</taxon>
        <taxon>Glires</taxon>
        <taxon>Rodentia</taxon>
        <taxon>Myomorpha</taxon>
        <taxon>Muroidea</taxon>
        <taxon>Cricetidae</taxon>
        <taxon>Arvicolinae</taxon>
        <taxon>Microtus</taxon>
    </lineage>
</organism>
<evidence type="ECO:0000313" key="3">
    <source>
        <dbReference type="Proteomes" id="UP000694915"/>
    </source>
</evidence>
<proteinExistence type="predicted"/>
<keyword evidence="3" id="KW-1185">Reference proteome</keyword>
<name>A0ABM1TX20_MICOH</name>
<evidence type="ECO:0000256" key="1">
    <source>
        <dbReference type="SAM" id="Coils"/>
    </source>
</evidence>